<keyword evidence="4" id="KW-1185">Reference proteome</keyword>
<dbReference type="Proteomes" id="UP000182983">
    <property type="component" value="Unassembled WGS sequence"/>
</dbReference>
<feature type="region of interest" description="Disordered" evidence="2">
    <location>
        <begin position="1"/>
        <end position="21"/>
    </location>
</feature>
<evidence type="ECO:0000313" key="3">
    <source>
        <dbReference type="EMBL" id="SEH31899.1"/>
    </source>
</evidence>
<evidence type="ECO:0000256" key="1">
    <source>
        <dbReference type="SAM" id="Coils"/>
    </source>
</evidence>
<name>A0A1H6H7Y9_MAGFU</name>
<feature type="coiled-coil region" evidence="1">
    <location>
        <begin position="24"/>
        <end position="51"/>
    </location>
</feature>
<evidence type="ECO:0000313" key="4">
    <source>
        <dbReference type="Proteomes" id="UP000182983"/>
    </source>
</evidence>
<accession>A0A1H6H7Y9</accession>
<dbReference type="InterPro" id="IPR009579">
    <property type="entry name" value="DUF1192"/>
</dbReference>
<dbReference type="Pfam" id="PF06698">
    <property type="entry name" value="DUF1192"/>
    <property type="match status" value="1"/>
</dbReference>
<evidence type="ECO:0000256" key="2">
    <source>
        <dbReference type="SAM" id="MobiDB-lite"/>
    </source>
</evidence>
<organism evidence="3 4">
    <name type="scientific">Magnetospirillum fulvum</name>
    <name type="common">Rhodospirillum fulvum</name>
    <dbReference type="NCBI Taxonomy" id="1082"/>
    <lineage>
        <taxon>Bacteria</taxon>
        <taxon>Pseudomonadati</taxon>
        <taxon>Pseudomonadota</taxon>
        <taxon>Alphaproteobacteria</taxon>
        <taxon>Rhodospirillales</taxon>
        <taxon>Rhodospirillaceae</taxon>
        <taxon>Magnetospirillum</taxon>
    </lineage>
</organism>
<protein>
    <submittedName>
        <fullName evidence="3">Uncharacterized small protein, DUF1192 family</fullName>
    </submittedName>
</protein>
<dbReference type="OrthoDB" id="7365597at2"/>
<proteinExistence type="predicted"/>
<feature type="compositionally biased region" description="Pro residues" evidence="2">
    <location>
        <begin position="10"/>
        <end position="19"/>
    </location>
</feature>
<reference evidence="4" key="1">
    <citation type="submission" date="2016-10" db="EMBL/GenBank/DDBJ databases">
        <authorList>
            <person name="Varghese N."/>
            <person name="Submissions S."/>
        </authorList>
    </citation>
    <scope>NUCLEOTIDE SEQUENCE [LARGE SCALE GENOMIC DNA]</scope>
    <source>
        <strain evidence="4">DSM 13234</strain>
    </source>
</reference>
<dbReference type="EMBL" id="FNWO01000004">
    <property type="protein sequence ID" value="SEH31899.1"/>
    <property type="molecule type" value="Genomic_DNA"/>
</dbReference>
<dbReference type="AlphaFoldDB" id="A0A1H6H7Y9"/>
<dbReference type="RefSeq" id="WP_074766451.1">
    <property type="nucleotide sequence ID" value="NZ_FNWO01000004.1"/>
</dbReference>
<gene>
    <name evidence="3" type="ORF">SAMN04244559_01145</name>
</gene>
<sequence length="61" mass="6741">MDQDELDPRAPAPTAPRPLDPLSVEELTAYIARLEAEILRARQAIAAKEKVRAGAEALFRK</sequence>
<keyword evidence="1" id="KW-0175">Coiled coil</keyword>